<dbReference type="OrthoDB" id="10578446at2759"/>
<reference evidence="1" key="1">
    <citation type="journal article" date="2020" name="Stud. Mycol.">
        <title>101 Dothideomycetes genomes: a test case for predicting lifestyles and emergence of pathogens.</title>
        <authorList>
            <person name="Haridas S."/>
            <person name="Albert R."/>
            <person name="Binder M."/>
            <person name="Bloem J."/>
            <person name="Labutti K."/>
            <person name="Salamov A."/>
            <person name="Andreopoulos B."/>
            <person name="Baker S."/>
            <person name="Barry K."/>
            <person name="Bills G."/>
            <person name="Bluhm B."/>
            <person name="Cannon C."/>
            <person name="Castanera R."/>
            <person name="Culley D."/>
            <person name="Daum C."/>
            <person name="Ezra D."/>
            <person name="Gonzalez J."/>
            <person name="Henrissat B."/>
            <person name="Kuo A."/>
            <person name="Liang C."/>
            <person name="Lipzen A."/>
            <person name="Lutzoni F."/>
            <person name="Magnuson J."/>
            <person name="Mondo S."/>
            <person name="Nolan M."/>
            <person name="Ohm R."/>
            <person name="Pangilinan J."/>
            <person name="Park H.-J."/>
            <person name="Ramirez L."/>
            <person name="Alfaro M."/>
            <person name="Sun H."/>
            <person name="Tritt A."/>
            <person name="Yoshinaga Y."/>
            <person name="Zwiers L.-H."/>
            <person name="Turgeon B."/>
            <person name="Goodwin S."/>
            <person name="Spatafora J."/>
            <person name="Crous P."/>
            <person name="Grigoriev I."/>
        </authorList>
    </citation>
    <scope>NUCLEOTIDE SEQUENCE</scope>
    <source>
        <strain evidence="1">CBS 269.34</strain>
    </source>
</reference>
<keyword evidence="2" id="KW-1185">Reference proteome</keyword>
<proteinExistence type="predicted"/>
<evidence type="ECO:0000313" key="1">
    <source>
        <dbReference type="EMBL" id="KAF2489766.1"/>
    </source>
</evidence>
<dbReference type="Proteomes" id="UP000799750">
    <property type="component" value="Unassembled WGS sequence"/>
</dbReference>
<name>A0A6A6QCM8_9PEZI</name>
<gene>
    <name evidence="1" type="ORF">BU16DRAFT_566867</name>
</gene>
<accession>A0A6A6QCM8</accession>
<protein>
    <submittedName>
        <fullName evidence="1">Uncharacterized protein</fullName>
    </submittedName>
</protein>
<dbReference type="AlphaFoldDB" id="A0A6A6QCM8"/>
<dbReference type="EMBL" id="MU004198">
    <property type="protein sequence ID" value="KAF2489766.1"/>
    <property type="molecule type" value="Genomic_DNA"/>
</dbReference>
<organism evidence="1 2">
    <name type="scientific">Lophium mytilinum</name>
    <dbReference type="NCBI Taxonomy" id="390894"/>
    <lineage>
        <taxon>Eukaryota</taxon>
        <taxon>Fungi</taxon>
        <taxon>Dikarya</taxon>
        <taxon>Ascomycota</taxon>
        <taxon>Pezizomycotina</taxon>
        <taxon>Dothideomycetes</taxon>
        <taxon>Pleosporomycetidae</taxon>
        <taxon>Mytilinidiales</taxon>
        <taxon>Mytilinidiaceae</taxon>
        <taxon>Lophium</taxon>
    </lineage>
</organism>
<evidence type="ECO:0000313" key="2">
    <source>
        <dbReference type="Proteomes" id="UP000799750"/>
    </source>
</evidence>
<sequence length="173" mass="20422">MCHFIKYLFACDHEKLEPSTCGKFVFVNGHCDPDDPLLYRILREQTFDRPCGRCEDRVRKLREQGDELEEKVWDVAIQVPTGFYPRNIPQFVFLASAKLKKLRLQLAYDTHRVTKIEREQIKALAEGTLPGMNQQDLERRRSLFREFLADSDWRRCPKFKGLTVDEVVYQVLP</sequence>